<dbReference type="AlphaFoldDB" id="A0A518DVP9"/>
<evidence type="ECO:0000259" key="4">
    <source>
        <dbReference type="Pfam" id="PF03328"/>
    </source>
</evidence>
<keyword evidence="2" id="KW-0479">Metal-binding</keyword>
<dbReference type="SUPFAM" id="SSF51621">
    <property type="entry name" value="Phosphoenolpyruvate/pyruvate domain"/>
    <property type="match status" value="1"/>
</dbReference>
<feature type="domain" description="HpcH/HpaI aldolase/citrate lyase" evidence="4">
    <location>
        <begin position="42"/>
        <end position="238"/>
    </location>
</feature>
<dbReference type="EC" id="4.1.2.20" evidence="5"/>
<dbReference type="InterPro" id="IPR015813">
    <property type="entry name" value="Pyrv/PenolPyrv_kinase-like_dom"/>
</dbReference>
<keyword evidence="6" id="KW-1185">Reference proteome</keyword>
<dbReference type="GO" id="GO:0046872">
    <property type="term" value="F:metal ion binding"/>
    <property type="evidence" value="ECO:0007669"/>
    <property type="project" value="UniProtKB-KW"/>
</dbReference>
<evidence type="ECO:0000256" key="1">
    <source>
        <dbReference type="ARBA" id="ARBA00005568"/>
    </source>
</evidence>
<dbReference type="KEGG" id="lcre:Pla8534_37300"/>
<dbReference type="GO" id="GO:0005737">
    <property type="term" value="C:cytoplasm"/>
    <property type="evidence" value="ECO:0007669"/>
    <property type="project" value="TreeGrafter"/>
</dbReference>
<name>A0A518DVP9_9BACT</name>
<dbReference type="Proteomes" id="UP000317648">
    <property type="component" value="Chromosome"/>
</dbReference>
<dbReference type="PANTHER" id="PTHR30502:SF0">
    <property type="entry name" value="PHOSPHOENOLPYRUVATE CARBOXYLASE FAMILY PROTEIN"/>
    <property type="match status" value="1"/>
</dbReference>
<sequence>MIPSFKELLASDELIRVFALARIPHPIIVEHYALIGGYHGFWIDQEHGGTTTQETIVLSMAARANGMDSFVRVAPEGYWAVSHALESGAGGVMGAQIQSAEHAEEFVSWTKFAPRGKRGFNTSGRDAQYTHKPAAQFAVDANRDSFVSIQIETLGSLNEVDAIAAIDGVDLLFVGPADMSQSLGCVGQYEHAKVWEAIDAVAAACHKHGKHWGTLPASAEFAQKSLDRGCRMLTLGNEMLAMRRGLQAVKDTFAQCF</sequence>
<protein>
    <submittedName>
        <fullName evidence="5">5-keto-4-deoxy-D-glucarate aldolase</fullName>
        <ecNumber evidence="5">4.1.2.20</ecNumber>
    </submittedName>
</protein>
<evidence type="ECO:0000313" key="5">
    <source>
        <dbReference type="EMBL" id="QDU95911.1"/>
    </source>
</evidence>
<keyword evidence="3 5" id="KW-0456">Lyase</keyword>
<evidence type="ECO:0000256" key="3">
    <source>
        <dbReference type="ARBA" id="ARBA00023239"/>
    </source>
</evidence>
<dbReference type="Gene3D" id="3.20.20.60">
    <property type="entry name" value="Phosphoenolpyruvate-binding domains"/>
    <property type="match status" value="1"/>
</dbReference>
<dbReference type="PANTHER" id="PTHR30502">
    <property type="entry name" value="2-KETO-3-DEOXY-L-RHAMNONATE ALDOLASE"/>
    <property type="match status" value="1"/>
</dbReference>
<reference evidence="5 6" key="1">
    <citation type="submission" date="2019-02" db="EMBL/GenBank/DDBJ databases">
        <title>Deep-cultivation of Planctomycetes and their phenomic and genomic characterization uncovers novel biology.</title>
        <authorList>
            <person name="Wiegand S."/>
            <person name="Jogler M."/>
            <person name="Boedeker C."/>
            <person name="Pinto D."/>
            <person name="Vollmers J."/>
            <person name="Rivas-Marin E."/>
            <person name="Kohn T."/>
            <person name="Peeters S.H."/>
            <person name="Heuer A."/>
            <person name="Rast P."/>
            <person name="Oberbeckmann S."/>
            <person name="Bunk B."/>
            <person name="Jeske O."/>
            <person name="Meyerdierks A."/>
            <person name="Storesund J.E."/>
            <person name="Kallscheuer N."/>
            <person name="Luecker S."/>
            <person name="Lage O.M."/>
            <person name="Pohl T."/>
            <person name="Merkel B.J."/>
            <person name="Hornburger P."/>
            <person name="Mueller R.-W."/>
            <person name="Bruemmer F."/>
            <person name="Labrenz M."/>
            <person name="Spormann A.M."/>
            <person name="Op den Camp H."/>
            <person name="Overmann J."/>
            <person name="Amann R."/>
            <person name="Jetten M.S.M."/>
            <person name="Mascher T."/>
            <person name="Medema M.H."/>
            <person name="Devos D.P."/>
            <person name="Kaster A.-K."/>
            <person name="Ovreas L."/>
            <person name="Rohde M."/>
            <person name="Galperin M.Y."/>
            <person name="Jogler C."/>
        </authorList>
    </citation>
    <scope>NUCLEOTIDE SEQUENCE [LARGE SCALE GENOMIC DNA]</scope>
    <source>
        <strain evidence="5 6">Pla85_3_4</strain>
    </source>
</reference>
<evidence type="ECO:0000313" key="6">
    <source>
        <dbReference type="Proteomes" id="UP000317648"/>
    </source>
</evidence>
<dbReference type="EMBL" id="CP036433">
    <property type="protein sequence ID" value="QDU95911.1"/>
    <property type="molecule type" value="Genomic_DNA"/>
</dbReference>
<proteinExistence type="inferred from homology"/>
<dbReference type="GO" id="GO:0008672">
    <property type="term" value="F:2-dehydro-3-deoxyglucarate aldolase activity"/>
    <property type="evidence" value="ECO:0007669"/>
    <property type="project" value="UniProtKB-EC"/>
</dbReference>
<dbReference type="InterPro" id="IPR050251">
    <property type="entry name" value="HpcH-HpaI_aldolase"/>
</dbReference>
<comment type="similarity">
    <text evidence="1">Belongs to the HpcH/HpaI aldolase family.</text>
</comment>
<accession>A0A518DVP9</accession>
<gene>
    <name evidence="5" type="primary">garL_2</name>
    <name evidence="5" type="ORF">Pla8534_37300</name>
</gene>
<organism evidence="5 6">
    <name type="scientific">Lignipirellula cremea</name>
    <dbReference type="NCBI Taxonomy" id="2528010"/>
    <lineage>
        <taxon>Bacteria</taxon>
        <taxon>Pseudomonadati</taxon>
        <taxon>Planctomycetota</taxon>
        <taxon>Planctomycetia</taxon>
        <taxon>Pirellulales</taxon>
        <taxon>Pirellulaceae</taxon>
        <taxon>Lignipirellula</taxon>
    </lineage>
</organism>
<evidence type="ECO:0000256" key="2">
    <source>
        <dbReference type="ARBA" id="ARBA00022723"/>
    </source>
</evidence>
<dbReference type="Pfam" id="PF03328">
    <property type="entry name" value="HpcH_HpaI"/>
    <property type="match status" value="1"/>
</dbReference>
<dbReference type="InterPro" id="IPR005000">
    <property type="entry name" value="Aldolase/citrate-lyase_domain"/>
</dbReference>
<dbReference type="RefSeq" id="WP_197442357.1">
    <property type="nucleotide sequence ID" value="NZ_CP036433.1"/>
</dbReference>
<dbReference type="InterPro" id="IPR040442">
    <property type="entry name" value="Pyrv_kinase-like_dom_sf"/>
</dbReference>